<gene>
    <name evidence="1" type="ORF">F4821DRAFT_280008</name>
</gene>
<dbReference type="EMBL" id="MU394336">
    <property type="protein sequence ID" value="KAI6084479.1"/>
    <property type="molecule type" value="Genomic_DNA"/>
</dbReference>
<sequence>MLSWFDLSLSTSKSGLAAWTVFLACAVWYVVSAVIAWHRLRQFPGPSLAKFSYLWGYFAMRTGRMHRILAKEQRKYGNIMRIGPNEVLVYDPDTLWHINGVRSAYKRGDWYASIQFDPYGHSVLSEPDTAKHDRRKAQIASGYAGKGNVNLEAKVDSQIATLVNILKNNYLDNGGKRVVNFGRLIRFFQIDLITLVGSGNPWGDLATETDKFDFISIADGFVPFLHSFMMIPLLRDFFASKFFLSLAGPKPTDEKGMGKFLGIIKRLVERRFSDGASGHGDMLDEWIKHGLSRRECELELAVQVPAGSETSTTAIRGIMLYLVSAPSVYRKLQQEISTGIEQGQISDPITQEEAKRMPYLQAVIHEGIRMVPPATAGFPKKVPEGGDTICGKFVPAGTDVFVNMWSMMRNREVFGEDADIFRPERFLECDAVKKAELIKNIDLAFGHGRWMCPGKTLAWFELNKIFVELLRNFDFQIVNPESPWRCRGYSSFLIDDFWIRVMERNPV</sequence>
<name>A0ACC0CVQ9_9PEZI</name>
<evidence type="ECO:0000313" key="1">
    <source>
        <dbReference type="EMBL" id="KAI6084479.1"/>
    </source>
</evidence>
<accession>A0ACC0CVQ9</accession>
<protein>
    <submittedName>
        <fullName evidence="1">Cytochrome P450</fullName>
    </submittedName>
</protein>
<comment type="caution">
    <text evidence="1">The sequence shown here is derived from an EMBL/GenBank/DDBJ whole genome shotgun (WGS) entry which is preliminary data.</text>
</comment>
<dbReference type="Proteomes" id="UP001497680">
    <property type="component" value="Unassembled WGS sequence"/>
</dbReference>
<evidence type="ECO:0000313" key="2">
    <source>
        <dbReference type="Proteomes" id="UP001497680"/>
    </source>
</evidence>
<keyword evidence="2" id="KW-1185">Reference proteome</keyword>
<proteinExistence type="predicted"/>
<reference evidence="1 2" key="1">
    <citation type="journal article" date="2022" name="New Phytol.">
        <title>Ecological generalism drives hyperdiversity of secondary metabolite gene clusters in xylarialean endophytes.</title>
        <authorList>
            <person name="Franco M.E.E."/>
            <person name="Wisecaver J.H."/>
            <person name="Arnold A.E."/>
            <person name="Ju Y.M."/>
            <person name="Slot J.C."/>
            <person name="Ahrendt S."/>
            <person name="Moore L.P."/>
            <person name="Eastman K.E."/>
            <person name="Scott K."/>
            <person name="Konkel Z."/>
            <person name="Mondo S.J."/>
            <person name="Kuo A."/>
            <person name="Hayes R.D."/>
            <person name="Haridas S."/>
            <person name="Andreopoulos B."/>
            <person name="Riley R."/>
            <person name="LaButti K."/>
            <person name="Pangilinan J."/>
            <person name="Lipzen A."/>
            <person name="Amirebrahimi M."/>
            <person name="Yan J."/>
            <person name="Adam C."/>
            <person name="Keymanesh K."/>
            <person name="Ng V."/>
            <person name="Louie K."/>
            <person name="Northen T."/>
            <person name="Drula E."/>
            <person name="Henrissat B."/>
            <person name="Hsieh H.M."/>
            <person name="Youens-Clark K."/>
            <person name="Lutzoni F."/>
            <person name="Miadlikowska J."/>
            <person name="Eastwood D.C."/>
            <person name="Hamelin R.C."/>
            <person name="Grigoriev I.V."/>
            <person name="U'Ren J.M."/>
        </authorList>
    </citation>
    <scope>NUCLEOTIDE SEQUENCE [LARGE SCALE GENOMIC DNA]</scope>
    <source>
        <strain evidence="1 2">ER1909</strain>
    </source>
</reference>
<organism evidence="1 2">
    <name type="scientific">Hypoxylon rubiginosum</name>
    <dbReference type="NCBI Taxonomy" id="110542"/>
    <lineage>
        <taxon>Eukaryota</taxon>
        <taxon>Fungi</taxon>
        <taxon>Dikarya</taxon>
        <taxon>Ascomycota</taxon>
        <taxon>Pezizomycotina</taxon>
        <taxon>Sordariomycetes</taxon>
        <taxon>Xylariomycetidae</taxon>
        <taxon>Xylariales</taxon>
        <taxon>Hypoxylaceae</taxon>
        <taxon>Hypoxylon</taxon>
    </lineage>
</organism>